<accession>L8HMK8</accession>
<dbReference type="PANTHER" id="PTHR15720:SF13">
    <property type="entry name" value="PROTEIN GREB1"/>
    <property type="match status" value="1"/>
</dbReference>
<dbReference type="InterPro" id="IPR028422">
    <property type="entry name" value="GREB1"/>
</dbReference>
<evidence type="ECO:0000256" key="1">
    <source>
        <dbReference type="SAM" id="MobiDB-lite"/>
    </source>
</evidence>
<feature type="non-terminal residue" evidence="3">
    <location>
        <position position="1"/>
    </location>
</feature>
<feature type="region of interest" description="Disordered" evidence="1">
    <location>
        <begin position="9"/>
        <end position="61"/>
    </location>
</feature>
<feature type="domain" description="GREB1-like second" evidence="2">
    <location>
        <begin position="98"/>
        <end position="258"/>
    </location>
</feature>
<feature type="compositionally biased region" description="Polar residues" evidence="1">
    <location>
        <begin position="10"/>
        <end position="21"/>
    </location>
</feature>
<dbReference type="InterPro" id="IPR048659">
    <property type="entry name" value="GREB1-like_2nd"/>
</dbReference>
<evidence type="ECO:0000313" key="3">
    <source>
        <dbReference type="EMBL" id="ELR45530.1"/>
    </source>
</evidence>
<reference evidence="3 4" key="1">
    <citation type="journal article" date="2012" name="Nat. Genet.">
        <title>The yak genome and adaptation to life at high altitude.</title>
        <authorList>
            <person name="Qiu Q."/>
            <person name="Zhang G."/>
            <person name="Ma T."/>
            <person name="Qian W."/>
            <person name="Wang J."/>
            <person name="Ye Z."/>
            <person name="Cao C."/>
            <person name="Hu Q."/>
            <person name="Kim J."/>
            <person name="Larkin D.M."/>
            <person name="Auvil L."/>
            <person name="Capitanu B."/>
            <person name="Ma J."/>
            <person name="Lewin H.A."/>
            <person name="Qian X."/>
            <person name="Lang Y."/>
            <person name="Zhou R."/>
            <person name="Wang L."/>
            <person name="Wang K."/>
            <person name="Xia J."/>
            <person name="Liao S."/>
            <person name="Pan S."/>
            <person name="Lu X."/>
            <person name="Hou H."/>
            <person name="Wang Y."/>
            <person name="Zang X."/>
            <person name="Yin Y."/>
            <person name="Ma H."/>
            <person name="Zhang J."/>
            <person name="Wang Z."/>
            <person name="Zhang Y."/>
            <person name="Zhang D."/>
            <person name="Yonezawa T."/>
            <person name="Hasegawa M."/>
            <person name="Zhong Y."/>
            <person name="Liu W."/>
            <person name="Zhang Y."/>
            <person name="Huang Z."/>
            <person name="Zhang S."/>
            <person name="Long R."/>
            <person name="Yang H."/>
            <person name="Wang J."/>
            <person name="Lenstra J.A."/>
            <person name="Cooper D.N."/>
            <person name="Wu Y."/>
            <person name="Wang J."/>
            <person name="Shi P."/>
            <person name="Wang J."/>
            <person name="Liu J."/>
        </authorList>
    </citation>
    <scope>NUCLEOTIDE SEQUENCE [LARGE SCALE GENOMIC DNA]</scope>
    <source>
        <strain evidence="4">yakQH1</strain>
    </source>
</reference>
<feature type="region of interest" description="Disordered" evidence="1">
    <location>
        <begin position="93"/>
        <end position="127"/>
    </location>
</feature>
<protein>
    <recommendedName>
        <fullName evidence="2">GREB1-like second domain-containing protein</fullName>
    </recommendedName>
</protein>
<gene>
    <name evidence="3" type="ORF">M91_18522</name>
</gene>
<name>L8HMK8_9CETA</name>
<organism evidence="3 4">
    <name type="scientific">Bos mutus</name>
    <name type="common">wild yak</name>
    <dbReference type="NCBI Taxonomy" id="72004"/>
    <lineage>
        <taxon>Eukaryota</taxon>
        <taxon>Metazoa</taxon>
        <taxon>Chordata</taxon>
        <taxon>Craniata</taxon>
        <taxon>Vertebrata</taxon>
        <taxon>Euteleostomi</taxon>
        <taxon>Mammalia</taxon>
        <taxon>Eutheria</taxon>
        <taxon>Laurasiatheria</taxon>
        <taxon>Artiodactyla</taxon>
        <taxon>Ruminantia</taxon>
        <taxon>Pecora</taxon>
        <taxon>Bovidae</taxon>
        <taxon>Bovinae</taxon>
        <taxon>Bos</taxon>
    </lineage>
</organism>
<dbReference type="STRING" id="72004.ENSBMUP00000027802"/>
<dbReference type="Proteomes" id="UP000011080">
    <property type="component" value="Unassembled WGS sequence"/>
</dbReference>
<proteinExistence type="predicted"/>
<dbReference type="Pfam" id="PF20688">
    <property type="entry name" value="GREB1_2nd"/>
    <property type="match status" value="1"/>
</dbReference>
<dbReference type="AlphaFoldDB" id="L8HMK8"/>
<sequence>CLFSAEFRSRQASMGACSSSLFPPLDSSGPPAPFPGEPSPGTAPSAPLGAPQAGPASDHPALTAALGAAVFNGKDSPKHQPLVKNRLSAVPRPSALGILSNSGPPKKRHKGWSPESPSALDGGYPQGVGNRAKYESAGVTCMPQVGLVGPASVTFPVVASGEPVSVPDNLLKICKAKPVIFKGKYSNAPGAEGHGNFPYLCGNLNDVVVSPLLYTCYQNSQSISRAYEQYGASTIQPISEEMQLLLTVYYLVQLGESPPILREPLV</sequence>
<dbReference type="EMBL" id="JH884084">
    <property type="protein sequence ID" value="ELR45530.1"/>
    <property type="molecule type" value="Genomic_DNA"/>
</dbReference>
<dbReference type="PANTHER" id="PTHR15720">
    <property type="entry name" value="GREB1-RELATED"/>
    <property type="match status" value="1"/>
</dbReference>
<feature type="non-terminal residue" evidence="3">
    <location>
        <position position="266"/>
    </location>
</feature>
<evidence type="ECO:0000313" key="4">
    <source>
        <dbReference type="Proteomes" id="UP000011080"/>
    </source>
</evidence>
<evidence type="ECO:0000259" key="2">
    <source>
        <dbReference type="Pfam" id="PF20688"/>
    </source>
</evidence>